<comment type="subcellular location">
    <subcellularLocation>
        <location evidence="1">Membrane</location>
        <topology evidence="1">Multi-pass membrane protein</topology>
    </subcellularLocation>
</comment>
<feature type="transmembrane region" description="Helical" evidence="6">
    <location>
        <begin position="14"/>
        <end position="35"/>
    </location>
</feature>
<evidence type="ECO:0000313" key="8">
    <source>
        <dbReference type="Proteomes" id="UP000008068"/>
    </source>
</evidence>
<dbReference type="eggNOG" id="ENOG502TGF5">
    <property type="taxonomic scope" value="Eukaryota"/>
</dbReference>
<accession>G0N9U2</accession>
<dbReference type="FunCoup" id="G0N9U2">
    <property type="interactions" value="7"/>
</dbReference>
<dbReference type="InterPro" id="IPR019421">
    <property type="entry name" value="7TM_GPCR_serpentine_rcpt_Srd"/>
</dbReference>
<dbReference type="InParanoid" id="G0N9U2"/>
<dbReference type="EMBL" id="GL379852">
    <property type="protein sequence ID" value="EGT55791.1"/>
    <property type="molecule type" value="Genomic_DNA"/>
</dbReference>
<organism evidence="8">
    <name type="scientific">Caenorhabditis brenneri</name>
    <name type="common">Nematode worm</name>
    <dbReference type="NCBI Taxonomy" id="135651"/>
    <lineage>
        <taxon>Eukaryota</taxon>
        <taxon>Metazoa</taxon>
        <taxon>Ecdysozoa</taxon>
        <taxon>Nematoda</taxon>
        <taxon>Chromadorea</taxon>
        <taxon>Rhabditida</taxon>
        <taxon>Rhabditina</taxon>
        <taxon>Rhabditomorpha</taxon>
        <taxon>Rhabditoidea</taxon>
        <taxon>Rhabditidae</taxon>
        <taxon>Peloderinae</taxon>
        <taxon>Caenorhabditis</taxon>
    </lineage>
</organism>
<dbReference type="OrthoDB" id="5785156at2759"/>
<feature type="transmembrane region" description="Helical" evidence="6">
    <location>
        <begin position="99"/>
        <end position="121"/>
    </location>
</feature>
<evidence type="ECO:0000256" key="2">
    <source>
        <dbReference type="ARBA" id="ARBA00009166"/>
    </source>
</evidence>
<evidence type="ECO:0000256" key="4">
    <source>
        <dbReference type="ARBA" id="ARBA00022989"/>
    </source>
</evidence>
<dbReference type="PANTHER" id="PTHR22945">
    <property type="entry name" value="SERPENTINE RECEPTOR, CLASS D DELTA"/>
    <property type="match status" value="1"/>
</dbReference>
<dbReference type="PANTHER" id="PTHR22945:SF89">
    <property type="entry name" value="SERPENTINE RECEPTOR, CLASS D (DELTA)-RELATED"/>
    <property type="match status" value="1"/>
</dbReference>
<feature type="transmembrane region" description="Helical" evidence="6">
    <location>
        <begin position="133"/>
        <end position="151"/>
    </location>
</feature>
<comment type="similarity">
    <text evidence="2">Belongs to the nematode receptor-like protein srd family.</text>
</comment>
<dbReference type="HOGENOM" id="CLU_057924_2_1_1"/>
<name>G0N9U2_CAEBE</name>
<evidence type="ECO:0000256" key="5">
    <source>
        <dbReference type="ARBA" id="ARBA00023136"/>
    </source>
</evidence>
<evidence type="ECO:0000256" key="1">
    <source>
        <dbReference type="ARBA" id="ARBA00004141"/>
    </source>
</evidence>
<dbReference type="GO" id="GO:0016020">
    <property type="term" value="C:membrane"/>
    <property type="evidence" value="ECO:0007669"/>
    <property type="project" value="UniProtKB-SubCell"/>
</dbReference>
<keyword evidence="3 6" id="KW-0812">Transmembrane</keyword>
<sequence>MCSNSNCYVTFFQFYWPITGICAITFQFILLYLINYKSPATLDNLKCFLYNTSFIQIILYTSAFISQHRLLSNTSSAAVLSIGPCSYIGHRFCFMNYHVFMATSFAAGSAISITVLFRFLVLVQNQVTANQTYIMVLASYIAPIVLLILPFTDKWDFETVQTATHIEHPTYNLSIYTPFSGFANVGSPQFLGATILLSVGAYGIPIGCILLTRKVLVLIRFHRHMSERTKKQAQTLIHGLIVQSILPFISYIPSFSGYVYTQTTGRELLICEHLILVSSAFPGLLDPFISFYFIVPYRQAILDLFLPKRQSRVTSVTNNSTSGYNN</sequence>
<dbReference type="Pfam" id="PF10317">
    <property type="entry name" value="7TM_GPCR_Srd"/>
    <property type="match status" value="1"/>
</dbReference>
<evidence type="ECO:0000313" key="7">
    <source>
        <dbReference type="EMBL" id="EGT55791.1"/>
    </source>
</evidence>
<feature type="transmembrane region" description="Helical" evidence="6">
    <location>
        <begin position="47"/>
        <end position="65"/>
    </location>
</feature>
<dbReference type="STRING" id="135651.G0N9U2"/>
<protein>
    <submittedName>
        <fullName evidence="7">Uncharacterized protein</fullName>
    </submittedName>
</protein>
<reference evidence="8" key="1">
    <citation type="submission" date="2011-07" db="EMBL/GenBank/DDBJ databases">
        <authorList>
            <consortium name="Caenorhabditis brenneri Sequencing and Analysis Consortium"/>
            <person name="Wilson R.K."/>
        </authorList>
    </citation>
    <scope>NUCLEOTIDE SEQUENCE [LARGE SCALE GENOMIC DNA]</scope>
    <source>
        <strain evidence="8">PB2801</strain>
    </source>
</reference>
<feature type="transmembrane region" description="Helical" evidence="6">
    <location>
        <begin position="273"/>
        <end position="295"/>
    </location>
</feature>
<dbReference type="AlphaFoldDB" id="G0N9U2"/>
<keyword evidence="8" id="KW-1185">Reference proteome</keyword>
<dbReference type="Proteomes" id="UP000008068">
    <property type="component" value="Unassembled WGS sequence"/>
</dbReference>
<keyword evidence="4 6" id="KW-1133">Transmembrane helix</keyword>
<gene>
    <name evidence="7" type="ORF">CAEBREN_02835</name>
</gene>
<dbReference type="SUPFAM" id="SSF81321">
    <property type="entry name" value="Family A G protein-coupled receptor-like"/>
    <property type="match status" value="1"/>
</dbReference>
<feature type="transmembrane region" description="Helical" evidence="6">
    <location>
        <begin position="190"/>
        <end position="212"/>
    </location>
</feature>
<dbReference type="OMA" id="FINYHIF"/>
<evidence type="ECO:0000256" key="3">
    <source>
        <dbReference type="ARBA" id="ARBA00022692"/>
    </source>
</evidence>
<dbReference type="InterPro" id="IPR050920">
    <property type="entry name" value="Nematode_rcpt-like_delta"/>
</dbReference>
<evidence type="ECO:0000256" key="6">
    <source>
        <dbReference type="SAM" id="Phobius"/>
    </source>
</evidence>
<proteinExistence type="inferred from homology"/>
<keyword evidence="5 6" id="KW-0472">Membrane</keyword>
<feature type="transmembrane region" description="Helical" evidence="6">
    <location>
        <begin position="233"/>
        <end position="253"/>
    </location>
</feature>